<dbReference type="Gene3D" id="3.30.420.40">
    <property type="match status" value="2"/>
</dbReference>
<keyword evidence="15" id="KW-1185">Reference proteome</keyword>
<evidence type="ECO:0000256" key="2">
    <source>
        <dbReference type="ARBA" id="ARBA00005028"/>
    </source>
</evidence>
<dbReference type="PRINTS" id="PR00475">
    <property type="entry name" value="HEXOKINASE"/>
</dbReference>
<dbReference type="PROSITE" id="PS51748">
    <property type="entry name" value="HEXOKINASE_2"/>
    <property type="match status" value="1"/>
</dbReference>
<evidence type="ECO:0000256" key="9">
    <source>
        <dbReference type="ARBA" id="ARBA00044613"/>
    </source>
</evidence>
<feature type="domain" description="Hexokinase N-terminal" evidence="13">
    <location>
        <begin position="77"/>
        <end position="215"/>
    </location>
</feature>
<dbReference type="GO" id="GO:0005536">
    <property type="term" value="F:D-glucose binding"/>
    <property type="evidence" value="ECO:0007669"/>
    <property type="project" value="InterPro"/>
</dbReference>
<comment type="catalytic activity">
    <reaction evidence="11">
        <text>D-glucose + ATP = D-glucose 6-phosphate + ADP + H(+)</text>
        <dbReference type="Rhea" id="RHEA:17825"/>
        <dbReference type="ChEBI" id="CHEBI:4167"/>
        <dbReference type="ChEBI" id="CHEBI:15378"/>
        <dbReference type="ChEBI" id="CHEBI:30616"/>
        <dbReference type="ChEBI" id="CHEBI:61548"/>
        <dbReference type="ChEBI" id="CHEBI:456216"/>
        <dbReference type="EC" id="2.7.1.1"/>
    </reaction>
    <physiologicalReaction direction="left-to-right" evidence="11">
        <dbReference type="Rhea" id="RHEA:17826"/>
    </physiologicalReaction>
</comment>
<dbReference type="GO" id="GO:0006006">
    <property type="term" value="P:glucose metabolic process"/>
    <property type="evidence" value="ECO:0007669"/>
    <property type="project" value="TreeGrafter"/>
</dbReference>
<dbReference type="Pfam" id="PF00349">
    <property type="entry name" value="Hexokinase_1"/>
    <property type="match status" value="1"/>
</dbReference>
<dbReference type="Proteomes" id="UP000762676">
    <property type="component" value="Unassembled WGS sequence"/>
</dbReference>
<dbReference type="GO" id="GO:0005829">
    <property type="term" value="C:cytosol"/>
    <property type="evidence" value="ECO:0007669"/>
    <property type="project" value="TreeGrafter"/>
</dbReference>
<dbReference type="EMBL" id="BMAT01010344">
    <property type="protein sequence ID" value="GFS24546.1"/>
    <property type="molecule type" value="Genomic_DNA"/>
</dbReference>
<evidence type="ECO:0000256" key="10">
    <source>
        <dbReference type="ARBA" id="ARBA00047905"/>
    </source>
</evidence>
<evidence type="ECO:0000256" key="4">
    <source>
        <dbReference type="ARBA" id="ARBA00022679"/>
    </source>
</evidence>
<evidence type="ECO:0000313" key="14">
    <source>
        <dbReference type="EMBL" id="GFS24546.1"/>
    </source>
</evidence>
<organism evidence="14 15">
    <name type="scientific">Elysia marginata</name>
    <dbReference type="NCBI Taxonomy" id="1093978"/>
    <lineage>
        <taxon>Eukaryota</taxon>
        <taxon>Metazoa</taxon>
        <taxon>Spiralia</taxon>
        <taxon>Lophotrochozoa</taxon>
        <taxon>Mollusca</taxon>
        <taxon>Gastropoda</taxon>
        <taxon>Heterobranchia</taxon>
        <taxon>Euthyneura</taxon>
        <taxon>Panpulmonata</taxon>
        <taxon>Sacoglossa</taxon>
        <taxon>Placobranchoidea</taxon>
        <taxon>Plakobranchidae</taxon>
        <taxon>Elysia</taxon>
    </lineage>
</organism>
<dbReference type="PROSITE" id="PS00378">
    <property type="entry name" value="HEXOKINASE_1"/>
    <property type="match status" value="1"/>
</dbReference>
<dbReference type="GO" id="GO:0006096">
    <property type="term" value="P:glycolytic process"/>
    <property type="evidence" value="ECO:0007669"/>
    <property type="project" value="UniProtKB-KW"/>
</dbReference>
<dbReference type="InterPro" id="IPR019807">
    <property type="entry name" value="Hexokinase_BS"/>
</dbReference>
<dbReference type="InterPro" id="IPR043129">
    <property type="entry name" value="ATPase_NBD"/>
</dbReference>
<evidence type="ECO:0000256" key="1">
    <source>
        <dbReference type="ARBA" id="ARBA00004888"/>
    </source>
</evidence>
<protein>
    <recommendedName>
        <fullName evidence="12">Phosphotransferase</fullName>
        <ecNumber evidence="12">2.7.1.-</ecNumber>
    </recommendedName>
</protein>
<keyword evidence="4 12" id="KW-0808">Transferase</keyword>
<dbReference type="GO" id="GO:0001678">
    <property type="term" value="P:intracellular glucose homeostasis"/>
    <property type="evidence" value="ECO:0007669"/>
    <property type="project" value="InterPro"/>
</dbReference>
<evidence type="ECO:0000256" key="7">
    <source>
        <dbReference type="ARBA" id="ARBA00022840"/>
    </source>
</evidence>
<name>A0AAV4JVH2_9GAST</name>
<proteinExistence type="inferred from homology"/>
<evidence type="ECO:0000256" key="3">
    <source>
        <dbReference type="ARBA" id="ARBA00009225"/>
    </source>
</evidence>
<comment type="pathway">
    <text evidence="2">Carbohydrate metabolism; hexose metabolism.</text>
</comment>
<keyword evidence="5 12" id="KW-0547">Nucleotide-binding</keyword>
<keyword evidence="7 12" id="KW-0067">ATP-binding</keyword>
<dbReference type="PANTHER" id="PTHR19443">
    <property type="entry name" value="HEXOKINASE"/>
    <property type="match status" value="1"/>
</dbReference>
<dbReference type="FunFam" id="3.30.420.40:FF:000805">
    <property type="entry name" value="Hexokinase-2"/>
    <property type="match status" value="2"/>
</dbReference>
<dbReference type="PANTHER" id="PTHR19443:SF16">
    <property type="entry name" value="HEXOKINASE TYPE 1-RELATED"/>
    <property type="match status" value="1"/>
</dbReference>
<comment type="caution">
    <text evidence="14">The sequence shown here is derived from an EMBL/GenBank/DDBJ whole genome shotgun (WGS) entry which is preliminary data.</text>
</comment>
<dbReference type="AlphaFoldDB" id="A0AAV4JVH2"/>
<dbReference type="EC" id="2.7.1.-" evidence="12"/>
<evidence type="ECO:0000259" key="13">
    <source>
        <dbReference type="Pfam" id="PF00349"/>
    </source>
</evidence>
<keyword evidence="8 12" id="KW-0324">Glycolysis</keyword>
<evidence type="ECO:0000256" key="5">
    <source>
        <dbReference type="ARBA" id="ARBA00022741"/>
    </source>
</evidence>
<evidence type="ECO:0000256" key="6">
    <source>
        <dbReference type="ARBA" id="ARBA00022777"/>
    </source>
</evidence>
<keyword evidence="6 12" id="KW-0418">Kinase</keyword>
<dbReference type="InterPro" id="IPR022672">
    <property type="entry name" value="Hexokinase_N"/>
</dbReference>
<dbReference type="GO" id="GO:0005739">
    <property type="term" value="C:mitochondrion"/>
    <property type="evidence" value="ECO:0007669"/>
    <property type="project" value="TreeGrafter"/>
</dbReference>
<comment type="similarity">
    <text evidence="3 12">Belongs to the hexokinase family.</text>
</comment>
<comment type="catalytic activity">
    <reaction evidence="9">
        <text>a D-hexose + ATP = a D-hexose 6-phosphate + ADP + H(+)</text>
        <dbReference type="Rhea" id="RHEA:22740"/>
        <dbReference type="ChEBI" id="CHEBI:4194"/>
        <dbReference type="ChEBI" id="CHEBI:15378"/>
        <dbReference type="ChEBI" id="CHEBI:30616"/>
        <dbReference type="ChEBI" id="CHEBI:229467"/>
        <dbReference type="ChEBI" id="CHEBI:456216"/>
        <dbReference type="EC" id="2.7.1.1"/>
    </reaction>
    <physiologicalReaction direction="left-to-right" evidence="9">
        <dbReference type="Rhea" id="RHEA:22741"/>
    </physiologicalReaction>
</comment>
<dbReference type="GO" id="GO:0004340">
    <property type="term" value="F:glucokinase activity"/>
    <property type="evidence" value="ECO:0007669"/>
    <property type="project" value="TreeGrafter"/>
</dbReference>
<sequence>MKPQLKEFPRGALHIFPSPPSTDLSSPCYESVSNVSCYGGFVDKVISYLPFLSKKSVNVSCSDGLLIKSYPIYPFLVENILKPLDLTDDRYKKVMELMKQNIEEGLHPDTHAKANIKCFPTYVRTVPDGTENGNFLALDLGGTNFRVLLINLDGQQVAMERQTFNIPQHIMLGSGDQLFDHIADCIFKFMCDHHLHEKQLPLGFTFSFPCRQFMCDHHLHEKQLPLGFTFSFPCRQVGLDRAILTTWTKGFKCEGVEGRDIVELLHAAIQRRGDMKNVRCLAVINDTVGALMSCAHSDRNCAVGLILGE</sequence>
<comment type="pathway">
    <text evidence="1">Carbohydrate degradation; glycolysis; D-glyceraldehyde 3-phosphate and glycerone phosphate from D-glucose: step 1/4.</text>
</comment>
<dbReference type="GO" id="GO:0005524">
    <property type="term" value="F:ATP binding"/>
    <property type="evidence" value="ECO:0007669"/>
    <property type="project" value="UniProtKB-UniRule"/>
</dbReference>
<evidence type="ECO:0000256" key="11">
    <source>
        <dbReference type="ARBA" id="ARBA00048160"/>
    </source>
</evidence>
<evidence type="ECO:0000256" key="12">
    <source>
        <dbReference type="RuleBase" id="RU362007"/>
    </source>
</evidence>
<reference evidence="14 15" key="1">
    <citation type="journal article" date="2021" name="Elife">
        <title>Chloroplast acquisition without the gene transfer in kleptoplastic sea slugs, Plakobranchus ocellatus.</title>
        <authorList>
            <person name="Maeda T."/>
            <person name="Takahashi S."/>
            <person name="Yoshida T."/>
            <person name="Shimamura S."/>
            <person name="Takaki Y."/>
            <person name="Nagai Y."/>
            <person name="Toyoda A."/>
            <person name="Suzuki Y."/>
            <person name="Arimoto A."/>
            <person name="Ishii H."/>
            <person name="Satoh N."/>
            <person name="Nishiyama T."/>
            <person name="Hasebe M."/>
            <person name="Maruyama T."/>
            <person name="Minagawa J."/>
            <person name="Obokata J."/>
            <person name="Shigenobu S."/>
        </authorList>
    </citation>
    <scope>NUCLEOTIDE SEQUENCE [LARGE SCALE GENOMIC DNA]</scope>
</reference>
<dbReference type="InterPro" id="IPR001312">
    <property type="entry name" value="Hexokinase"/>
</dbReference>
<comment type="catalytic activity">
    <reaction evidence="10">
        <text>D-fructose + ATP = D-fructose 6-phosphate + ADP + H(+)</text>
        <dbReference type="Rhea" id="RHEA:16125"/>
        <dbReference type="ChEBI" id="CHEBI:15378"/>
        <dbReference type="ChEBI" id="CHEBI:30616"/>
        <dbReference type="ChEBI" id="CHEBI:37721"/>
        <dbReference type="ChEBI" id="CHEBI:61527"/>
        <dbReference type="ChEBI" id="CHEBI:456216"/>
        <dbReference type="EC" id="2.7.1.1"/>
    </reaction>
    <physiologicalReaction direction="left-to-right" evidence="10">
        <dbReference type="Rhea" id="RHEA:16126"/>
    </physiologicalReaction>
</comment>
<dbReference type="GO" id="GO:0008865">
    <property type="term" value="F:fructokinase activity"/>
    <property type="evidence" value="ECO:0007669"/>
    <property type="project" value="TreeGrafter"/>
</dbReference>
<dbReference type="SUPFAM" id="SSF53067">
    <property type="entry name" value="Actin-like ATPase domain"/>
    <property type="match status" value="2"/>
</dbReference>
<evidence type="ECO:0000256" key="8">
    <source>
        <dbReference type="ARBA" id="ARBA00023152"/>
    </source>
</evidence>
<gene>
    <name evidence="14" type="ORF">ElyMa_005159900</name>
</gene>
<evidence type="ECO:0000313" key="15">
    <source>
        <dbReference type="Proteomes" id="UP000762676"/>
    </source>
</evidence>
<accession>A0AAV4JVH2</accession>